<dbReference type="SMART" id="SM01351">
    <property type="entry name" value="Aspzincin_M35"/>
    <property type="match status" value="1"/>
</dbReference>
<dbReference type="Gene3D" id="3.40.390.10">
    <property type="entry name" value="Collagenase (Catalytic Domain)"/>
    <property type="match status" value="1"/>
</dbReference>
<evidence type="ECO:0000256" key="1">
    <source>
        <dbReference type="ARBA" id="ARBA00010090"/>
    </source>
</evidence>
<keyword evidence="2" id="KW-0472">Membrane</keyword>
<keyword evidence="2" id="KW-1133">Transmembrane helix</keyword>
<feature type="domain" description="Lysine-specific metallo-endopeptidase" evidence="3">
    <location>
        <begin position="71"/>
        <end position="177"/>
    </location>
</feature>
<sequence length="475" mass="51723">MCPSRMPHYKATFIHTKAATRSLCCVLPRSEDVTEELSEEESRIVWRAQRTALEVLEDTLRKDRVLIKNLKDVVVLDRGSKGDGCWVERYAMLTEKLLRQLISQLEQAPRELEKDSQPGTLIHEASHFLGLHDITYTTASFQVGTGGAIIWTDSHTPAFESLRKALLNANSIEYEFEIVLKHREPYRGDRYACCGETARNSICENAVPWSGLSCGPTESSAVRRSTIGDTVRLSLLPARDAMKKCLSDIWKVVEAVDKCHRGAMVANVTGGAVSMAGGVAALAGLLLAPTMLGTSLVLSAVGFGISTVGGLTSATATISDSVNSLVKKGEVETLVEEFQRQVEIFTGSLEPFKTARGLLEFLGQDESTEVILGVFRVVGGLGRSVLNVTSMAKASTVLAGTSHAVRFAGTATHILVGLSLALDLFFVTKDSVHFHHGARSELAKSIRAAAATLEREFNIIDEFCEKINRILEEQE</sequence>
<feature type="transmembrane region" description="Helical" evidence="2">
    <location>
        <begin position="296"/>
        <end position="318"/>
    </location>
</feature>
<evidence type="ECO:0000313" key="5">
    <source>
        <dbReference type="RefSeq" id="XP_067154655.1"/>
    </source>
</evidence>
<feature type="transmembrane region" description="Helical" evidence="2">
    <location>
        <begin position="268"/>
        <end position="290"/>
    </location>
</feature>
<name>A0ABM4EPN7_9AVES</name>
<dbReference type="InterPro" id="IPR024079">
    <property type="entry name" value="MetalloPept_cat_dom_sf"/>
</dbReference>
<reference evidence="5" key="1">
    <citation type="submission" date="2025-08" db="UniProtKB">
        <authorList>
            <consortium name="RefSeq"/>
        </authorList>
    </citation>
    <scope>IDENTIFICATION</scope>
    <source>
        <tissue evidence="5">Blood</tissue>
    </source>
</reference>
<proteinExistence type="inferred from homology"/>
<dbReference type="PANTHER" id="PTHR14096:SF27">
    <property type="entry name" value="APOLIPOPROTEIN L2"/>
    <property type="match status" value="1"/>
</dbReference>
<gene>
    <name evidence="5" type="primary">LOC106499340</name>
</gene>
<dbReference type="Proteomes" id="UP001652627">
    <property type="component" value="Chromosome 6"/>
</dbReference>
<keyword evidence="2" id="KW-0812">Transmembrane</keyword>
<organism evidence="4 5">
    <name type="scientific">Apteryx mantelli</name>
    <name type="common">North Island brown kiwi</name>
    <dbReference type="NCBI Taxonomy" id="2696672"/>
    <lineage>
        <taxon>Eukaryota</taxon>
        <taxon>Metazoa</taxon>
        <taxon>Chordata</taxon>
        <taxon>Craniata</taxon>
        <taxon>Vertebrata</taxon>
        <taxon>Euteleostomi</taxon>
        <taxon>Archelosauria</taxon>
        <taxon>Archosauria</taxon>
        <taxon>Dinosauria</taxon>
        <taxon>Saurischia</taxon>
        <taxon>Theropoda</taxon>
        <taxon>Coelurosauria</taxon>
        <taxon>Aves</taxon>
        <taxon>Palaeognathae</taxon>
        <taxon>Apterygiformes</taxon>
        <taxon>Apterygidae</taxon>
        <taxon>Apteryx</taxon>
    </lineage>
</organism>
<protein>
    <submittedName>
        <fullName evidence="5">Uncharacterized protein isoform X3</fullName>
    </submittedName>
</protein>
<keyword evidence="4" id="KW-1185">Reference proteome</keyword>
<accession>A0ABM4EPN7</accession>
<evidence type="ECO:0000256" key="2">
    <source>
        <dbReference type="SAM" id="Phobius"/>
    </source>
</evidence>
<evidence type="ECO:0000313" key="4">
    <source>
        <dbReference type="Proteomes" id="UP001652627"/>
    </source>
</evidence>
<dbReference type="GeneID" id="106499340"/>
<comment type="similarity">
    <text evidence="1">Belongs to the apolipoprotein L family.</text>
</comment>
<dbReference type="InterPro" id="IPR029463">
    <property type="entry name" value="Lys_MEP"/>
</dbReference>
<dbReference type="Pfam" id="PF05461">
    <property type="entry name" value="ApoL"/>
    <property type="match status" value="2"/>
</dbReference>
<dbReference type="PANTHER" id="PTHR14096">
    <property type="entry name" value="APOLIPOPROTEIN L"/>
    <property type="match status" value="1"/>
</dbReference>
<dbReference type="InterPro" id="IPR008405">
    <property type="entry name" value="ApoL"/>
</dbReference>
<evidence type="ECO:0000259" key="3">
    <source>
        <dbReference type="SMART" id="SM01351"/>
    </source>
</evidence>
<dbReference type="RefSeq" id="XP_067154655.1">
    <property type="nucleotide sequence ID" value="XM_067298554.1"/>
</dbReference>